<reference evidence="4 5" key="2">
    <citation type="submission" date="2024-07" db="EMBL/GenBank/DDBJ databases">
        <authorList>
            <person name="Akdeniz Z."/>
        </authorList>
    </citation>
    <scope>NUCLEOTIDE SEQUENCE [LARGE SCALE GENOMIC DNA]</scope>
</reference>
<dbReference type="InterPro" id="IPR032675">
    <property type="entry name" value="LRR_dom_sf"/>
</dbReference>
<dbReference type="EMBL" id="CATOUU010001067">
    <property type="protein sequence ID" value="CAI9970026.1"/>
    <property type="molecule type" value="Genomic_DNA"/>
</dbReference>
<accession>A0AA86R9V0</accession>
<evidence type="ECO:0000256" key="1">
    <source>
        <dbReference type="ARBA" id="ARBA00022614"/>
    </source>
</evidence>
<organism evidence="3">
    <name type="scientific">Hexamita inflata</name>
    <dbReference type="NCBI Taxonomy" id="28002"/>
    <lineage>
        <taxon>Eukaryota</taxon>
        <taxon>Metamonada</taxon>
        <taxon>Diplomonadida</taxon>
        <taxon>Hexamitidae</taxon>
        <taxon>Hexamitinae</taxon>
        <taxon>Hexamita</taxon>
    </lineage>
</organism>
<keyword evidence="1" id="KW-0433">Leucine-rich repeat</keyword>
<gene>
    <name evidence="3" type="ORF">HINF_LOCUS57671</name>
    <name evidence="4" type="ORF">HINF_LOCUS67248</name>
</gene>
<dbReference type="PROSITE" id="PS51450">
    <property type="entry name" value="LRR"/>
    <property type="match status" value="2"/>
</dbReference>
<dbReference type="PANTHER" id="PTHR46652:SF3">
    <property type="entry name" value="LEUCINE-RICH REPEAT-CONTAINING PROTEIN 9"/>
    <property type="match status" value="1"/>
</dbReference>
<keyword evidence="5" id="KW-1185">Reference proteome</keyword>
<reference evidence="3" key="1">
    <citation type="submission" date="2023-06" db="EMBL/GenBank/DDBJ databases">
        <authorList>
            <person name="Kurt Z."/>
        </authorList>
    </citation>
    <scope>NUCLEOTIDE SEQUENCE</scope>
</reference>
<dbReference type="Gene3D" id="3.80.10.10">
    <property type="entry name" value="Ribonuclease Inhibitor"/>
    <property type="match status" value="1"/>
</dbReference>
<comment type="caution">
    <text evidence="3">The sequence shown here is derived from an EMBL/GenBank/DDBJ whole genome shotgun (WGS) entry which is preliminary data.</text>
</comment>
<protein>
    <submittedName>
        <fullName evidence="3">Leucine-rich repeat domain-containing protein</fullName>
    </submittedName>
    <submittedName>
        <fullName evidence="4">Leucine-rich_repeat domain-containing protein</fullName>
    </submittedName>
</protein>
<dbReference type="EMBL" id="CAXDID020000462">
    <property type="protein sequence ID" value="CAL6093976.1"/>
    <property type="molecule type" value="Genomic_DNA"/>
</dbReference>
<dbReference type="InterPro" id="IPR050836">
    <property type="entry name" value="SDS22/Internalin_LRR"/>
</dbReference>
<sequence>MRKNMDPNQQYDAKMTQRYKGKIKDGKLEITDSEITNLSFLEKLEISMLKINVSSGMHVILKSKKIKELKMLNVMDEHSIFNLNDLELENLEVMELQDNDLENDKLNNLSKFMKLNTLDVSRNKVDLTNIHNVTSLTKLYLRKYGLQSIDQIASLVNLKDLDISGNIDIELSPLYKLKSLSKLQMCYCNLKNIDQIVKLITLEVLAMSSNYLQNIDSIRLLVNLKELDISLNENLDITPLKDLVGLIQLDLNFCGLKHLSALKPLINLHFLDLSFNSGINITELQYLTNLTHLNLEYCDLVSICALTPLENLENLNVQDNQIVFLDINHLTKLKLFNIERNRINTNSLKQHPNYNLSVNNKRCFKITNQKKPSNEELFRAKTLKNVESSIILLKNAQNKYQIFQTALKLFQNQIYAVVSKVDFIQFTSLTARFFEMLNESVSQ</sequence>
<dbReference type="InterPro" id="IPR001611">
    <property type="entry name" value="Leu-rich_rpt"/>
</dbReference>
<evidence type="ECO:0000256" key="2">
    <source>
        <dbReference type="ARBA" id="ARBA00022737"/>
    </source>
</evidence>
<dbReference type="Proteomes" id="UP001642409">
    <property type="component" value="Unassembled WGS sequence"/>
</dbReference>
<dbReference type="SUPFAM" id="SSF52058">
    <property type="entry name" value="L domain-like"/>
    <property type="match status" value="1"/>
</dbReference>
<proteinExistence type="predicted"/>
<dbReference type="PANTHER" id="PTHR46652">
    <property type="entry name" value="LEUCINE-RICH REPEAT AND IQ DOMAIN-CONTAINING PROTEIN 1-RELATED"/>
    <property type="match status" value="1"/>
</dbReference>
<evidence type="ECO:0000313" key="3">
    <source>
        <dbReference type="EMBL" id="CAI9970026.1"/>
    </source>
</evidence>
<keyword evidence="2" id="KW-0677">Repeat</keyword>
<evidence type="ECO:0000313" key="4">
    <source>
        <dbReference type="EMBL" id="CAL6093976.1"/>
    </source>
</evidence>
<dbReference type="AlphaFoldDB" id="A0AA86R9V0"/>
<name>A0AA86R9V0_9EUKA</name>
<evidence type="ECO:0000313" key="5">
    <source>
        <dbReference type="Proteomes" id="UP001642409"/>
    </source>
</evidence>